<dbReference type="AlphaFoldDB" id="F2UL55"/>
<dbReference type="eggNOG" id="ENOG502S13E">
    <property type="taxonomic scope" value="Eukaryota"/>
</dbReference>
<sequence length="383" mass="41882">MPGGGAVAVVLVVVMVMVVVGCCGVSGVSSSGSSSGRANTDMHVQPTSWGIPTTAAAAAAAGGSLAPSWLRRCACRELLANFTRERPGPFPVEMQLSEEDRVAFSHNGTTPVEVYVVDDTNKGQGTHYKFSGKAIERMVQAARGLLEGKPSQGPLSHIQQWFIESMQRHLLPQGQLPAASSAVVWGATSPWYEAMLLAAGVDHVTTIEYNQLTYDDDRLATVQPHQLGASTSTETASVGKGDGQTHKHKQKQSRRRWPQFDIAVSTSSFDHDGLGRYGDPKDPFGDIKAMKISRCLLKPGGLMFFAVPIGPDVTVYNLHRRYGELRLPTMLEQWEIVDIIGWDPARLTAPADFRRSYEPIFVLRKPQRKASKPRQQHQQHGEL</sequence>
<feature type="compositionally biased region" description="Basic residues" evidence="1">
    <location>
        <begin position="246"/>
        <end position="256"/>
    </location>
</feature>
<dbReference type="EMBL" id="GL832980">
    <property type="protein sequence ID" value="EGD77854.1"/>
    <property type="molecule type" value="Genomic_DNA"/>
</dbReference>
<evidence type="ECO:0000256" key="2">
    <source>
        <dbReference type="SAM" id="Phobius"/>
    </source>
</evidence>
<name>F2UL55_SALR5</name>
<dbReference type="InParanoid" id="F2UL55"/>
<evidence type="ECO:0000313" key="4">
    <source>
        <dbReference type="Proteomes" id="UP000007799"/>
    </source>
</evidence>
<organism evidence="4">
    <name type="scientific">Salpingoeca rosetta (strain ATCC 50818 / BSB-021)</name>
    <dbReference type="NCBI Taxonomy" id="946362"/>
    <lineage>
        <taxon>Eukaryota</taxon>
        <taxon>Choanoflagellata</taxon>
        <taxon>Craspedida</taxon>
        <taxon>Salpingoecidae</taxon>
        <taxon>Salpingoeca</taxon>
    </lineage>
</organism>
<feature type="region of interest" description="Disordered" evidence="1">
    <location>
        <begin position="225"/>
        <end position="256"/>
    </location>
</feature>
<dbReference type="InterPro" id="IPR004951">
    <property type="entry name" value="DUF268_CAE_spp"/>
</dbReference>
<keyword evidence="2" id="KW-0472">Membrane</keyword>
<reference evidence="3" key="1">
    <citation type="submission" date="2009-08" db="EMBL/GenBank/DDBJ databases">
        <title>Annotation of Salpingoeca rosetta.</title>
        <authorList>
            <consortium name="The Broad Institute Genome Sequencing Platform"/>
            <person name="Russ C."/>
            <person name="Cuomo C."/>
            <person name="Burger G."/>
            <person name="Gray M.W."/>
            <person name="Holland P.W.H."/>
            <person name="King N."/>
            <person name="Lang F.B.F."/>
            <person name="Roger A.J."/>
            <person name="Ruiz-Trillo I."/>
            <person name="Young S.K."/>
            <person name="Zeng Q."/>
            <person name="Gargeya S."/>
            <person name="Alvarado L."/>
            <person name="Berlin A."/>
            <person name="Chapman S.B."/>
            <person name="Chen Z."/>
            <person name="Freedman E."/>
            <person name="Gellesch M."/>
            <person name="Goldberg J."/>
            <person name="Griggs A."/>
            <person name="Gujja S."/>
            <person name="Heilman E."/>
            <person name="Heiman D."/>
            <person name="Howarth C."/>
            <person name="Mehta T."/>
            <person name="Neiman D."/>
            <person name="Pearson M."/>
            <person name="Roberts A."/>
            <person name="Saif S."/>
            <person name="Shea T."/>
            <person name="Shenoy N."/>
            <person name="Sisk P."/>
            <person name="Stolte C."/>
            <person name="Sykes S."/>
            <person name="White J."/>
            <person name="Yandava C."/>
            <person name="Haas B."/>
            <person name="Nusbaum C."/>
            <person name="Birren B."/>
        </authorList>
    </citation>
    <scope>NUCLEOTIDE SEQUENCE [LARGE SCALE GENOMIC DNA]</scope>
    <source>
        <strain evidence="3">ATCC 50818</strain>
    </source>
</reference>
<keyword evidence="4" id="KW-1185">Reference proteome</keyword>
<dbReference type="OMA" id="DACAVWI"/>
<dbReference type="Pfam" id="PF03269">
    <property type="entry name" value="DUF268"/>
    <property type="match status" value="1"/>
</dbReference>
<keyword evidence="2" id="KW-1133">Transmembrane helix</keyword>
<dbReference type="OrthoDB" id="428346at2759"/>
<accession>F2UL55</accession>
<proteinExistence type="predicted"/>
<gene>
    <name evidence="3" type="ORF">PTSG_09487</name>
</gene>
<dbReference type="Proteomes" id="UP000007799">
    <property type="component" value="Unassembled WGS sequence"/>
</dbReference>
<feature type="transmembrane region" description="Helical" evidence="2">
    <location>
        <begin position="6"/>
        <end position="28"/>
    </location>
</feature>
<evidence type="ECO:0000256" key="1">
    <source>
        <dbReference type="SAM" id="MobiDB-lite"/>
    </source>
</evidence>
<dbReference type="GeneID" id="16070471"/>
<keyword evidence="2" id="KW-0812">Transmembrane</keyword>
<evidence type="ECO:0000313" key="3">
    <source>
        <dbReference type="EMBL" id="EGD77854.1"/>
    </source>
</evidence>
<dbReference type="KEGG" id="sre:PTSG_09487"/>
<protein>
    <submittedName>
        <fullName evidence="3">Uncharacterized protein</fullName>
    </submittedName>
</protein>
<dbReference type="RefSeq" id="XP_004989918.1">
    <property type="nucleotide sequence ID" value="XM_004989861.1"/>
</dbReference>